<evidence type="ECO:0000256" key="1">
    <source>
        <dbReference type="PROSITE-ProRule" id="PRU00176"/>
    </source>
</evidence>
<dbReference type="AlphaFoldDB" id="A0A9P5XQ20"/>
<dbReference type="Gene3D" id="3.30.70.330">
    <property type="match status" value="1"/>
</dbReference>
<accession>A0A9P5XQ20</accession>
<dbReference type="Pfam" id="PF00076">
    <property type="entry name" value="RRM_1"/>
    <property type="match status" value="1"/>
</dbReference>
<proteinExistence type="predicted"/>
<comment type="caution">
    <text evidence="4">The sequence shown here is derived from an EMBL/GenBank/DDBJ whole genome shotgun (WGS) entry which is preliminary data.</text>
</comment>
<dbReference type="OrthoDB" id="7763451at2759"/>
<dbReference type="EMBL" id="MU151052">
    <property type="protein sequence ID" value="KAF9454830.1"/>
    <property type="molecule type" value="Genomic_DNA"/>
</dbReference>
<evidence type="ECO:0000313" key="4">
    <source>
        <dbReference type="EMBL" id="KAF9454830.1"/>
    </source>
</evidence>
<protein>
    <recommendedName>
        <fullName evidence="3">RRM domain-containing protein</fullName>
    </recommendedName>
</protein>
<dbReference type="InterPro" id="IPR000504">
    <property type="entry name" value="RRM_dom"/>
</dbReference>
<feature type="compositionally biased region" description="Low complexity" evidence="2">
    <location>
        <begin position="233"/>
        <end position="252"/>
    </location>
</feature>
<feature type="domain" description="RRM" evidence="3">
    <location>
        <begin position="4"/>
        <end position="70"/>
    </location>
</feature>
<dbReference type="SMART" id="SM00360">
    <property type="entry name" value="RRM"/>
    <property type="match status" value="1"/>
</dbReference>
<dbReference type="PANTHER" id="PTHR32343:SF10">
    <property type="entry name" value="RNA-BINDING REGION RNP-1 DOMAIN-CONTAINING PROTEIN"/>
    <property type="match status" value="1"/>
</dbReference>
<sequence>MTTYPVQVSGIAPSTTEKQLKDFFAFCGGIDSIDYDEKSSTATVRFVKAPSVKTAVMLNGGTLEGATISVTSDAIKDDDLHPPATEGASAGIEQSDKPRAAIAAEYLAKGYTLSEQILERAIDIDRKQGISSRFLQYFHQFDEGLGKRAFGPEQKVTATVQAKVDERIKHAKAIGEEKGYSKIAHDYYEKAISSPLGKKVLSFYTETSKQVHDIHEEALRIAYAEKARSMMPSATAAGSESASSATAEKAIQ</sequence>
<evidence type="ECO:0000259" key="3">
    <source>
        <dbReference type="PROSITE" id="PS50102"/>
    </source>
</evidence>
<keyword evidence="1" id="KW-0694">RNA-binding</keyword>
<feature type="region of interest" description="Disordered" evidence="2">
    <location>
        <begin position="75"/>
        <end position="94"/>
    </location>
</feature>
<name>A0A9P5XQ20_9AGAR</name>
<dbReference type="Proteomes" id="UP000807342">
    <property type="component" value="Unassembled WGS sequence"/>
</dbReference>
<dbReference type="PROSITE" id="PS50102">
    <property type="entry name" value="RRM"/>
    <property type="match status" value="1"/>
</dbReference>
<dbReference type="GO" id="GO:0003723">
    <property type="term" value="F:RNA binding"/>
    <property type="evidence" value="ECO:0007669"/>
    <property type="project" value="UniProtKB-UniRule"/>
</dbReference>
<gene>
    <name evidence="4" type="ORF">P691DRAFT_691910</name>
</gene>
<dbReference type="InterPro" id="IPR012677">
    <property type="entry name" value="Nucleotide-bd_a/b_plait_sf"/>
</dbReference>
<evidence type="ECO:0000256" key="2">
    <source>
        <dbReference type="SAM" id="MobiDB-lite"/>
    </source>
</evidence>
<dbReference type="InterPro" id="IPR035979">
    <property type="entry name" value="RBD_domain_sf"/>
</dbReference>
<keyword evidence="5" id="KW-1185">Reference proteome</keyword>
<organism evidence="4 5">
    <name type="scientific">Macrolepiota fuliginosa MF-IS2</name>
    <dbReference type="NCBI Taxonomy" id="1400762"/>
    <lineage>
        <taxon>Eukaryota</taxon>
        <taxon>Fungi</taxon>
        <taxon>Dikarya</taxon>
        <taxon>Basidiomycota</taxon>
        <taxon>Agaricomycotina</taxon>
        <taxon>Agaricomycetes</taxon>
        <taxon>Agaricomycetidae</taxon>
        <taxon>Agaricales</taxon>
        <taxon>Agaricineae</taxon>
        <taxon>Agaricaceae</taxon>
        <taxon>Macrolepiota</taxon>
    </lineage>
</organism>
<reference evidence="4" key="1">
    <citation type="submission" date="2020-11" db="EMBL/GenBank/DDBJ databases">
        <authorList>
            <consortium name="DOE Joint Genome Institute"/>
            <person name="Ahrendt S."/>
            <person name="Riley R."/>
            <person name="Andreopoulos W."/>
            <person name="Labutti K."/>
            <person name="Pangilinan J."/>
            <person name="Ruiz-Duenas F.J."/>
            <person name="Barrasa J.M."/>
            <person name="Sanchez-Garcia M."/>
            <person name="Camarero S."/>
            <person name="Miyauchi S."/>
            <person name="Serrano A."/>
            <person name="Linde D."/>
            <person name="Babiker R."/>
            <person name="Drula E."/>
            <person name="Ayuso-Fernandez I."/>
            <person name="Pacheco R."/>
            <person name="Padilla G."/>
            <person name="Ferreira P."/>
            <person name="Barriuso J."/>
            <person name="Kellner H."/>
            <person name="Castanera R."/>
            <person name="Alfaro M."/>
            <person name="Ramirez L."/>
            <person name="Pisabarro A.G."/>
            <person name="Kuo A."/>
            <person name="Tritt A."/>
            <person name="Lipzen A."/>
            <person name="He G."/>
            <person name="Yan M."/>
            <person name="Ng V."/>
            <person name="Cullen D."/>
            <person name="Martin F."/>
            <person name="Rosso M.-N."/>
            <person name="Henrissat B."/>
            <person name="Hibbett D."/>
            <person name="Martinez A.T."/>
            <person name="Grigoriev I.V."/>
        </authorList>
    </citation>
    <scope>NUCLEOTIDE SEQUENCE</scope>
    <source>
        <strain evidence="4">MF-IS2</strain>
    </source>
</reference>
<feature type="region of interest" description="Disordered" evidence="2">
    <location>
        <begin position="232"/>
        <end position="252"/>
    </location>
</feature>
<dbReference type="PANTHER" id="PTHR32343">
    <property type="entry name" value="SERINE/ARGININE-RICH SPLICING FACTOR"/>
    <property type="match status" value="1"/>
</dbReference>
<dbReference type="SUPFAM" id="SSF54928">
    <property type="entry name" value="RNA-binding domain, RBD"/>
    <property type="match status" value="1"/>
</dbReference>
<evidence type="ECO:0000313" key="5">
    <source>
        <dbReference type="Proteomes" id="UP000807342"/>
    </source>
</evidence>